<evidence type="ECO:0000256" key="9">
    <source>
        <dbReference type="ARBA" id="ARBA00047280"/>
    </source>
</evidence>
<keyword evidence="3 14" id="KW-0645">Protease</keyword>
<keyword evidence="4 12" id="KW-0812">Transmembrane</keyword>
<dbReference type="PANTHER" id="PTHR13046:SF0">
    <property type="entry name" value="CAAX PRENYL PROTEASE 2"/>
    <property type="match status" value="1"/>
</dbReference>
<feature type="transmembrane region" description="Helical" evidence="12">
    <location>
        <begin position="105"/>
        <end position="126"/>
    </location>
</feature>
<evidence type="ECO:0000256" key="8">
    <source>
        <dbReference type="ARBA" id="ARBA00023136"/>
    </source>
</evidence>
<evidence type="ECO:0000256" key="2">
    <source>
        <dbReference type="ARBA" id="ARBA00006897"/>
    </source>
</evidence>
<dbReference type="EMBL" id="DF977464">
    <property type="protein sequence ID" value="GAP86486.1"/>
    <property type="molecule type" value="Genomic_DNA"/>
</dbReference>
<feature type="transmembrane region" description="Helical" evidence="12">
    <location>
        <begin position="65"/>
        <end position="85"/>
    </location>
</feature>
<dbReference type="EC" id="3.4.26.1" evidence="10"/>
<dbReference type="InterPro" id="IPR003675">
    <property type="entry name" value="Rce1/LyrA-like_dom"/>
</dbReference>
<comment type="catalytic activity">
    <reaction evidence="9">
        <text>Hydrolyzes the peptide bond -P2-(S-farnesyl or geranylgeranyl)C-P1'-P2'-P3'-COOH where P1' and P2' are amino acids with aliphatic sidechains and P3' is any C-terminal residue.</text>
        <dbReference type="EC" id="3.4.26.1"/>
    </reaction>
</comment>
<keyword evidence="6" id="KW-0256">Endoplasmic reticulum</keyword>
<feature type="domain" description="CAAX prenyl protease 2/Lysostaphin resistance protein A-like" evidence="13">
    <location>
        <begin position="153"/>
        <end position="258"/>
    </location>
</feature>
<sequence length="333" mass="36593">MPAIANFLNRYLNKEQPKPPPPISTGSAAALLVIYTLFYVVPFYLSSTTRPSRTLSRDAPSVIRARVTSVSLTCVVCSLITFVILTSHGRATNGEALHSMGYWPLGLVEAGRSLLLTAILFGGPLYETLLVDGGWRRWLSLQPVSGLFSEWIRWRNIIAGPLTEEIIFRSASVPLMLVAETSVARTVFLSPVIFGLAHFHHFYEFRVTHPHEPVLAGLLRSLLQFTYTSLFGAYATFLFLRTGSLLAIFVVHAFCNVMGLPRLWGRVGPSSDADPGNDDNNDRGAGKPGSGRPRASILWSIFYYILLVAGAVGWWRNLGALTVSDNALVAIEI</sequence>
<evidence type="ECO:0000313" key="14">
    <source>
        <dbReference type="EMBL" id="GAP86486.1"/>
    </source>
</evidence>
<comment type="subcellular location">
    <subcellularLocation>
        <location evidence="1">Endoplasmic reticulum membrane</location>
        <topology evidence="1">Multi-pass membrane protein</topology>
    </subcellularLocation>
</comment>
<dbReference type="AlphaFoldDB" id="A0A1W2TEM3"/>
<dbReference type="Pfam" id="PF02517">
    <property type="entry name" value="Rce1-like"/>
    <property type="match status" value="1"/>
</dbReference>
<keyword evidence="8 12" id="KW-0472">Membrane</keyword>
<evidence type="ECO:0000256" key="3">
    <source>
        <dbReference type="ARBA" id="ARBA00022670"/>
    </source>
</evidence>
<gene>
    <name evidence="14" type="ORF">SAMD00023353_1900900</name>
</gene>
<feature type="transmembrane region" description="Helical" evidence="12">
    <location>
        <begin position="297"/>
        <end position="315"/>
    </location>
</feature>
<evidence type="ECO:0000256" key="12">
    <source>
        <dbReference type="SAM" id="Phobius"/>
    </source>
</evidence>
<keyword evidence="7 12" id="KW-1133">Transmembrane helix</keyword>
<keyword evidence="15" id="KW-1185">Reference proteome</keyword>
<dbReference type="GO" id="GO:0004222">
    <property type="term" value="F:metalloendopeptidase activity"/>
    <property type="evidence" value="ECO:0007669"/>
    <property type="project" value="InterPro"/>
</dbReference>
<feature type="region of interest" description="Disordered" evidence="11">
    <location>
        <begin position="270"/>
        <end position="292"/>
    </location>
</feature>
<name>A0A1W2TEM3_ROSNE</name>
<organism evidence="14">
    <name type="scientific">Rosellinia necatrix</name>
    <name type="common">White root-rot fungus</name>
    <dbReference type="NCBI Taxonomy" id="77044"/>
    <lineage>
        <taxon>Eukaryota</taxon>
        <taxon>Fungi</taxon>
        <taxon>Dikarya</taxon>
        <taxon>Ascomycota</taxon>
        <taxon>Pezizomycotina</taxon>
        <taxon>Sordariomycetes</taxon>
        <taxon>Xylariomycetidae</taxon>
        <taxon>Xylariales</taxon>
        <taxon>Xylariaceae</taxon>
        <taxon>Rosellinia</taxon>
    </lineage>
</organism>
<accession>A0A1W2TEM3</accession>
<reference evidence="14" key="1">
    <citation type="submission" date="2016-03" db="EMBL/GenBank/DDBJ databases">
        <title>Draft genome sequence of Rosellinia necatrix.</title>
        <authorList>
            <person name="Kanematsu S."/>
        </authorList>
    </citation>
    <scope>NUCLEOTIDE SEQUENCE [LARGE SCALE GENOMIC DNA]</scope>
    <source>
        <strain evidence="14">W97</strain>
    </source>
</reference>
<dbReference type="OrthoDB" id="271604at2759"/>
<evidence type="ECO:0000256" key="1">
    <source>
        <dbReference type="ARBA" id="ARBA00004477"/>
    </source>
</evidence>
<dbReference type="GO" id="GO:0071586">
    <property type="term" value="P:CAAX-box protein processing"/>
    <property type="evidence" value="ECO:0007669"/>
    <property type="project" value="InterPro"/>
</dbReference>
<comment type="similarity">
    <text evidence="2">Belongs to the peptidase U48 family.</text>
</comment>
<dbReference type="PANTHER" id="PTHR13046">
    <property type="entry name" value="PROTEASE U48 CAAX PRENYL PROTEASE RCE1"/>
    <property type="match status" value="1"/>
</dbReference>
<dbReference type="OMA" id="HSFCNWC"/>
<evidence type="ECO:0000313" key="15">
    <source>
        <dbReference type="Proteomes" id="UP000054516"/>
    </source>
</evidence>
<evidence type="ECO:0000256" key="5">
    <source>
        <dbReference type="ARBA" id="ARBA00022801"/>
    </source>
</evidence>
<evidence type="ECO:0000259" key="13">
    <source>
        <dbReference type="Pfam" id="PF02517"/>
    </source>
</evidence>
<dbReference type="GO" id="GO:0005789">
    <property type="term" value="C:endoplasmic reticulum membrane"/>
    <property type="evidence" value="ECO:0007669"/>
    <property type="project" value="UniProtKB-SubCell"/>
</dbReference>
<feature type="transmembrane region" description="Helical" evidence="12">
    <location>
        <begin position="23"/>
        <end position="45"/>
    </location>
</feature>
<proteinExistence type="inferred from homology"/>
<evidence type="ECO:0000256" key="6">
    <source>
        <dbReference type="ARBA" id="ARBA00022824"/>
    </source>
</evidence>
<keyword evidence="5" id="KW-0378">Hydrolase</keyword>
<evidence type="ECO:0000256" key="7">
    <source>
        <dbReference type="ARBA" id="ARBA00022989"/>
    </source>
</evidence>
<evidence type="ECO:0000256" key="10">
    <source>
        <dbReference type="ARBA" id="ARBA00049729"/>
    </source>
</evidence>
<protein>
    <recommendedName>
        <fullName evidence="10">intramembrane prenyl-peptidase Rce1</fullName>
        <ecNumber evidence="10">3.4.26.1</ecNumber>
    </recommendedName>
</protein>
<dbReference type="Proteomes" id="UP000054516">
    <property type="component" value="Unassembled WGS sequence"/>
</dbReference>
<evidence type="ECO:0000256" key="11">
    <source>
        <dbReference type="SAM" id="MobiDB-lite"/>
    </source>
</evidence>
<dbReference type="InterPro" id="IPR039731">
    <property type="entry name" value="Rce1"/>
</dbReference>
<dbReference type="STRING" id="77044.A0A1W2TEM3"/>
<evidence type="ECO:0000256" key="4">
    <source>
        <dbReference type="ARBA" id="ARBA00022692"/>
    </source>
</evidence>